<dbReference type="Pfam" id="PF00216">
    <property type="entry name" value="Bac_DNA_binding"/>
    <property type="match status" value="1"/>
</dbReference>
<name>A0AAD3D8J5_9STRA</name>
<gene>
    <name evidence="4" type="ORF">CTEN210_15132</name>
</gene>
<dbReference type="AlphaFoldDB" id="A0AAD3D8J5"/>
<dbReference type="Gene3D" id="4.10.520.10">
    <property type="entry name" value="IHF-like DNA-binding proteins"/>
    <property type="match status" value="1"/>
</dbReference>
<reference evidence="4 5" key="1">
    <citation type="journal article" date="2021" name="Sci. Rep.">
        <title>The genome of the diatom Chaetoceros tenuissimus carries an ancient integrated fragment of an extant virus.</title>
        <authorList>
            <person name="Hongo Y."/>
            <person name="Kimura K."/>
            <person name="Takaki Y."/>
            <person name="Yoshida Y."/>
            <person name="Baba S."/>
            <person name="Kobayashi G."/>
            <person name="Nagasaki K."/>
            <person name="Hano T."/>
            <person name="Tomaru Y."/>
        </authorList>
    </citation>
    <scope>NUCLEOTIDE SEQUENCE [LARGE SCALE GENOMIC DNA]</scope>
    <source>
        <strain evidence="4 5">NIES-3715</strain>
    </source>
</reference>
<protein>
    <recommendedName>
        <fullName evidence="6">DNA-binding protein HU</fullName>
    </recommendedName>
</protein>
<feature type="chain" id="PRO_5041911616" description="DNA-binding protein HU" evidence="3">
    <location>
        <begin position="20"/>
        <end position="163"/>
    </location>
</feature>
<dbReference type="PANTHER" id="PTHR33175:SF3">
    <property type="entry name" value="DNA-BINDING PROTEIN HU-BETA"/>
    <property type="match status" value="1"/>
</dbReference>
<sequence length="163" mass="17277">MKLGSIVFLVALLFGCTDAFTSSPSIGQRTALISSRKATAIRAAAADGAPKKKKAKKKKKAVKAAAKEEVETFRKPEFVASIAEKTGMSKVDSEAALAAVLETITENVAAGKKISMLGFGTFKLTHRAARKGRNPKTGEEIQIKASKTPSFSAGKAFKEKCNE</sequence>
<dbReference type="SUPFAM" id="SSF47729">
    <property type="entry name" value="IHF-like DNA-binding proteins"/>
    <property type="match status" value="1"/>
</dbReference>
<keyword evidence="1" id="KW-0238">DNA-binding</keyword>
<proteinExistence type="inferred from homology"/>
<keyword evidence="3" id="KW-0732">Signal</keyword>
<evidence type="ECO:0000256" key="1">
    <source>
        <dbReference type="ARBA" id="ARBA00023125"/>
    </source>
</evidence>
<comment type="caution">
    <text evidence="4">The sequence shown here is derived from an EMBL/GenBank/DDBJ whole genome shotgun (WGS) entry which is preliminary data.</text>
</comment>
<evidence type="ECO:0000256" key="2">
    <source>
        <dbReference type="RuleBase" id="RU003939"/>
    </source>
</evidence>
<evidence type="ECO:0000256" key="3">
    <source>
        <dbReference type="SAM" id="SignalP"/>
    </source>
</evidence>
<evidence type="ECO:0000313" key="5">
    <source>
        <dbReference type="Proteomes" id="UP001054902"/>
    </source>
</evidence>
<accession>A0AAD3D8J5</accession>
<dbReference type="Proteomes" id="UP001054902">
    <property type="component" value="Unassembled WGS sequence"/>
</dbReference>
<dbReference type="EMBL" id="BLLK01000062">
    <property type="protein sequence ID" value="GFH58656.1"/>
    <property type="molecule type" value="Genomic_DNA"/>
</dbReference>
<dbReference type="PROSITE" id="PS51257">
    <property type="entry name" value="PROKAR_LIPOPROTEIN"/>
    <property type="match status" value="1"/>
</dbReference>
<dbReference type="InterPro" id="IPR010992">
    <property type="entry name" value="IHF-like_DNA-bd_dom_sf"/>
</dbReference>
<dbReference type="InterPro" id="IPR000119">
    <property type="entry name" value="Hist_DNA-bd"/>
</dbReference>
<dbReference type="PRINTS" id="PR01727">
    <property type="entry name" value="DNABINDINGHU"/>
</dbReference>
<evidence type="ECO:0000313" key="4">
    <source>
        <dbReference type="EMBL" id="GFH58656.1"/>
    </source>
</evidence>
<dbReference type="GO" id="GO:0003677">
    <property type="term" value="F:DNA binding"/>
    <property type="evidence" value="ECO:0007669"/>
    <property type="project" value="UniProtKB-KW"/>
</dbReference>
<organism evidence="4 5">
    <name type="scientific">Chaetoceros tenuissimus</name>
    <dbReference type="NCBI Taxonomy" id="426638"/>
    <lineage>
        <taxon>Eukaryota</taxon>
        <taxon>Sar</taxon>
        <taxon>Stramenopiles</taxon>
        <taxon>Ochrophyta</taxon>
        <taxon>Bacillariophyta</taxon>
        <taxon>Coscinodiscophyceae</taxon>
        <taxon>Chaetocerotophycidae</taxon>
        <taxon>Chaetocerotales</taxon>
        <taxon>Chaetocerotaceae</taxon>
        <taxon>Chaetoceros</taxon>
    </lineage>
</organism>
<dbReference type="PANTHER" id="PTHR33175">
    <property type="entry name" value="DNA-BINDING PROTEIN HU"/>
    <property type="match status" value="1"/>
</dbReference>
<dbReference type="CDD" id="cd13831">
    <property type="entry name" value="HU"/>
    <property type="match status" value="1"/>
</dbReference>
<dbReference type="PROSITE" id="PS00045">
    <property type="entry name" value="HISTONE_LIKE"/>
    <property type="match status" value="1"/>
</dbReference>
<evidence type="ECO:0008006" key="6">
    <source>
        <dbReference type="Google" id="ProtNLM"/>
    </source>
</evidence>
<dbReference type="InterPro" id="IPR020816">
    <property type="entry name" value="Histone-like_DNA-bd_CS"/>
</dbReference>
<dbReference type="GO" id="GO:0030527">
    <property type="term" value="F:structural constituent of chromatin"/>
    <property type="evidence" value="ECO:0007669"/>
    <property type="project" value="InterPro"/>
</dbReference>
<feature type="signal peptide" evidence="3">
    <location>
        <begin position="1"/>
        <end position="19"/>
    </location>
</feature>
<dbReference type="SMART" id="SM00411">
    <property type="entry name" value="BHL"/>
    <property type="match status" value="1"/>
</dbReference>
<comment type="similarity">
    <text evidence="2">Belongs to the bacterial histone-like protein family.</text>
</comment>
<keyword evidence="5" id="KW-1185">Reference proteome</keyword>